<accession>A0A7J7MS92</accession>
<feature type="non-terminal residue" evidence="1">
    <location>
        <position position="73"/>
    </location>
</feature>
<keyword evidence="2" id="KW-1185">Reference proteome</keyword>
<reference evidence="1 2" key="1">
    <citation type="journal article" date="2020" name="IScience">
        <title>Genome Sequencing of the Endangered Kingdonia uniflora (Circaeasteraceae, Ranunculales) Reveals Potential Mechanisms of Evolutionary Specialization.</title>
        <authorList>
            <person name="Sun Y."/>
            <person name="Deng T."/>
            <person name="Zhang A."/>
            <person name="Moore M.J."/>
            <person name="Landis J.B."/>
            <person name="Lin N."/>
            <person name="Zhang H."/>
            <person name="Zhang X."/>
            <person name="Huang J."/>
            <person name="Zhang X."/>
            <person name="Sun H."/>
            <person name="Wang H."/>
        </authorList>
    </citation>
    <scope>NUCLEOTIDE SEQUENCE [LARGE SCALE GENOMIC DNA]</scope>
    <source>
        <strain evidence="1">TB1705</strain>
        <tissue evidence="1">Leaf</tissue>
    </source>
</reference>
<dbReference type="EMBL" id="JACGCM010001272">
    <property type="protein sequence ID" value="KAF6157640.1"/>
    <property type="molecule type" value="Genomic_DNA"/>
</dbReference>
<name>A0A7J7MS92_9MAGN</name>
<evidence type="ECO:0000313" key="1">
    <source>
        <dbReference type="EMBL" id="KAF6157640.1"/>
    </source>
</evidence>
<evidence type="ECO:0000313" key="2">
    <source>
        <dbReference type="Proteomes" id="UP000541444"/>
    </source>
</evidence>
<protein>
    <submittedName>
        <fullName evidence="1">Uncharacterized protein</fullName>
    </submittedName>
</protein>
<proteinExistence type="predicted"/>
<gene>
    <name evidence="1" type="ORF">GIB67_037213</name>
</gene>
<comment type="caution">
    <text evidence="1">The sequence shown here is derived from an EMBL/GenBank/DDBJ whole genome shotgun (WGS) entry which is preliminary data.</text>
</comment>
<organism evidence="1 2">
    <name type="scientific">Kingdonia uniflora</name>
    <dbReference type="NCBI Taxonomy" id="39325"/>
    <lineage>
        <taxon>Eukaryota</taxon>
        <taxon>Viridiplantae</taxon>
        <taxon>Streptophyta</taxon>
        <taxon>Embryophyta</taxon>
        <taxon>Tracheophyta</taxon>
        <taxon>Spermatophyta</taxon>
        <taxon>Magnoliopsida</taxon>
        <taxon>Ranunculales</taxon>
        <taxon>Circaeasteraceae</taxon>
        <taxon>Kingdonia</taxon>
    </lineage>
</organism>
<dbReference type="Proteomes" id="UP000541444">
    <property type="component" value="Unassembled WGS sequence"/>
</dbReference>
<sequence length="73" mass="8739">ESSRILSCLRLQKCWLIFVESGEYDTLITPFLTEVLVVVSRRKLESKEVVEYSQKSAYVITEVKVNCIWYWWF</sequence>
<dbReference type="AlphaFoldDB" id="A0A7J7MS92"/>